<dbReference type="PANTHER" id="PTHR30535:SF7">
    <property type="entry name" value="IRON(III) DICITRATE-BINDING PROTEIN"/>
    <property type="match status" value="1"/>
</dbReference>
<reference evidence="4 5" key="1">
    <citation type="submission" date="2021-01" db="EMBL/GenBank/DDBJ databases">
        <title>Actinoplanes sp. nov. LDG1-06 isolated from lichen.</title>
        <authorList>
            <person name="Saeng-In P."/>
            <person name="Phongsopitanun W."/>
            <person name="Kanchanasin P."/>
            <person name="Yuki M."/>
            <person name="Kudo T."/>
            <person name="Ohkuma M."/>
            <person name="Tanasupawat S."/>
        </authorList>
    </citation>
    <scope>NUCLEOTIDE SEQUENCE [LARGE SCALE GENOMIC DNA]</scope>
    <source>
        <strain evidence="4 5">LDG1-06</strain>
    </source>
</reference>
<dbReference type="InterPro" id="IPR002491">
    <property type="entry name" value="ABC_transptr_periplasmic_BD"/>
</dbReference>
<keyword evidence="2" id="KW-0732">Signal</keyword>
<evidence type="ECO:0000313" key="5">
    <source>
        <dbReference type="Proteomes" id="UP000632138"/>
    </source>
</evidence>
<feature type="signal peptide" evidence="2">
    <location>
        <begin position="1"/>
        <end position="19"/>
    </location>
</feature>
<protein>
    <submittedName>
        <fullName evidence="4">ABC transporter substrate-binding protein</fullName>
    </submittedName>
</protein>
<feature type="chain" id="PRO_5046699003" evidence="2">
    <location>
        <begin position="20"/>
        <end position="308"/>
    </location>
</feature>
<proteinExistence type="inferred from homology"/>
<sequence length="308" mass="31905">MAFISVLLVAGCSSAAAPATPAAATTITNCGRQLSITAPPERAISMEQNATEILLSLGLAGRMAGTSYQTDPVLPALQSAYDGVPVLAKLYPSREKVLETRPDFVYSTFTSAYAPDAAGPRADLAGLGVPAYLSRFACESQPQSFTFDGIFAEIEEVASVFGVKDRGVALVDDQKARLAAAPSSGAGASVLWYYSGTSTPYVAGKGGVPAAISDRLGLSNVYADASETWPAGNWEQIAARDPKYIVVADLTRGGDGDSAQSKIEFLRTNPVTSKLDAVKAGRFITVPGSSLDPSIRSVSAVELVGAGL</sequence>
<dbReference type="EMBL" id="JAENHP010000002">
    <property type="protein sequence ID" value="MBM2615864.1"/>
    <property type="molecule type" value="Genomic_DNA"/>
</dbReference>
<evidence type="ECO:0000256" key="1">
    <source>
        <dbReference type="ARBA" id="ARBA00008814"/>
    </source>
</evidence>
<dbReference type="Proteomes" id="UP000632138">
    <property type="component" value="Unassembled WGS sequence"/>
</dbReference>
<dbReference type="RefSeq" id="WP_203375712.1">
    <property type="nucleotide sequence ID" value="NZ_JAENHP010000002.1"/>
</dbReference>
<dbReference type="InterPro" id="IPR050902">
    <property type="entry name" value="ABC_Transporter_SBP"/>
</dbReference>
<organism evidence="4 5">
    <name type="scientific">Paractinoplanes ovalisporus</name>
    <dbReference type="NCBI Taxonomy" id="2810368"/>
    <lineage>
        <taxon>Bacteria</taxon>
        <taxon>Bacillati</taxon>
        <taxon>Actinomycetota</taxon>
        <taxon>Actinomycetes</taxon>
        <taxon>Micromonosporales</taxon>
        <taxon>Micromonosporaceae</taxon>
        <taxon>Paractinoplanes</taxon>
    </lineage>
</organism>
<keyword evidence="5" id="KW-1185">Reference proteome</keyword>
<evidence type="ECO:0000259" key="3">
    <source>
        <dbReference type="PROSITE" id="PS50983"/>
    </source>
</evidence>
<dbReference type="Gene3D" id="3.40.50.1980">
    <property type="entry name" value="Nitrogenase molybdenum iron protein domain"/>
    <property type="match status" value="2"/>
</dbReference>
<accession>A0ABS2A7P7</accession>
<evidence type="ECO:0000313" key="4">
    <source>
        <dbReference type="EMBL" id="MBM2615864.1"/>
    </source>
</evidence>
<dbReference type="PANTHER" id="PTHR30535">
    <property type="entry name" value="VITAMIN B12-BINDING PROTEIN"/>
    <property type="match status" value="1"/>
</dbReference>
<feature type="domain" description="Fe/B12 periplasmic-binding" evidence="3">
    <location>
        <begin position="42"/>
        <end position="308"/>
    </location>
</feature>
<comment type="similarity">
    <text evidence="1">Belongs to the bacterial solute-binding protein 8 family.</text>
</comment>
<evidence type="ECO:0000256" key="2">
    <source>
        <dbReference type="SAM" id="SignalP"/>
    </source>
</evidence>
<dbReference type="SUPFAM" id="SSF53807">
    <property type="entry name" value="Helical backbone' metal receptor"/>
    <property type="match status" value="1"/>
</dbReference>
<comment type="caution">
    <text evidence="4">The sequence shown here is derived from an EMBL/GenBank/DDBJ whole genome shotgun (WGS) entry which is preliminary data.</text>
</comment>
<gene>
    <name evidence="4" type="ORF">JIG36_09880</name>
</gene>
<dbReference type="PROSITE" id="PS50983">
    <property type="entry name" value="FE_B12_PBP"/>
    <property type="match status" value="1"/>
</dbReference>
<dbReference type="Pfam" id="PF01497">
    <property type="entry name" value="Peripla_BP_2"/>
    <property type="match status" value="1"/>
</dbReference>
<name>A0ABS2A7P7_9ACTN</name>